<dbReference type="GO" id="GO:0016491">
    <property type="term" value="F:oxidoreductase activity"/>
    <property type="evidence" value="ECO:0007669"/>
    <property type="project" value="UniProtKB-KW"/>
</dbReference>
<evidence type="ECO:0000313" key="5">
    <source>
        <dbReference type="EMBL" id="HIT86050.1"/>
    </source>
</evidence>
<dbReference type="SUPFAM" id="SSF51735">
    <property type="entry name" value="NAD(P)-binding Rossmann-fold domains"/>
    <property type="match status" value="1"/>
</dbReference>
<dbReference type="Pfam" id="PF22725">
    <property type="entry name" value="GFO_IDH_MocA_C3"/>
    <property type="match status" value="1"/>
</dbReference>
<proteinExistence type="inferred from homology"/>
<comment type="similarity">
    <text evidence="1">Belongs to the Gfo/Idh/MocA family.</text>
</comment>
<dbReference type="AlphaFoldDB" id="A0A9D1H3V5"/>
<comment type="caution">
    <text evidence="5">The sequence shown here is derived from an EMBL/GenBank/DDBJ whole genome shotgun (WGS) entry which is preliminary data.</text>
</comment>
<dbReference type="Gene3D" id="3.30.360.10">
    <property type="entry name" value="Dihydrodipicolinate Reductase, domain 2"/>
    <property type="match status" value="1"/>
</dbReference>
<dbReference type="Proteomes" id="UP000824165">
    <property type="component" value="Unassembled WGS sequence"/>
</dbReference>
<dbReference type="SUPFAM" id="SSF55347">
    <property type="entry name" value="Glyceraldehyde-3-phosphate dehydrogenase-like, C-terminal domain"/>
    <property type="match status" value="1"/>
</dbReference>
<dbReference type="InterPro" id="IPR000683">
    <property type="entry name" value="Gfo/Idh/MocA-like_OxRdtase_N"/>
</dbReference>
<sequence>MEHIGAIIGFGGMAMHHFKQLENYGRCRFKGVYDIDPKRGAAAEREGLKAYGSKEALLSDGDVEFVLIAATNEVHKELSVEALRACKHVICEKPATISSAELEEITEVSKKCGRLFTIDQNRRTNPDFLMMKRHVENGDIGGVYVIESRVEGSRGMPAGWRTIKALGGGMMLDWGVHLIDQLLYMVNGSVTSVYCRMFNIQYPEVDDNFRLTMLFDTGLTAHIEVSTNNYITHPRWYVLGSRGTMQIDDWDCNGKIVRSTEKEDVWEEEIVYTKAGPTKTMAPRSKNSTETIILSDESKEPYSDMVPVYDQFADAIEGIAPLKITAEQAMRVMKVMEAAFKSHETQTAVLCNI</sequence>
<dbReference type="Gene3D" id="3.40.50.720">
    <property type="entry name" value="NAD(P)-binding Rossmann-like Domain"/>
    <property type="match status" value="1"/>
</dbReference>
<dbReference type="EMBL" id="DVLU01000099">
    <property type="protein sequence ID" value="HIT86050.1"/>
    <property type="molecule type" value="Genomic_DNA"/>
</dbReference>
<dbReference type="Pfam" id="PF01408">
    <property type="entry name" value="GFO_IDH_MocA"/>
    <property type="match status" value="1"/>
</dbReference>
<dbReference type="PANTHER" id="PTHR43708">
    <property type="entry name" value="CONSERVED EXPRESSED OXIDOREDUCTASE (EUROFUNG)"/>
    <property type="match status" value="1"/>
</dbReference>
<dbReference type="InterPro" id="IPR055170">
    <property type="entry name" value="GFO_IDH_MocA-like_dom"/>
</dbReference>
<name>A0A9D1H3V5_9FIRM</name>
<dbReference type="InterPro" id="IPR036291">
    <property type="entry name" value="NAD(P)-bd_dom_sf"/>
</dbReference>
<feature type="domain" description="GFO/IDH/MocA-like oxidoreductase" evidence="4">
    <location>
        <begin position="128"/>
        <end position="245"/>
    </location>
</feature>
<dbReference type="GO" id="GO:0000166">
    <property type="term" value="F:nucleotide binding"/>
    <property type="evidence" value="ECO:0007669"/>
    <property type="project" value="InterPro"/>
</dbReference>
<evidence type="ECO:0000256" key="2">
    <source>
        <dbReference type="ARBA" id="ARBA00023002"/>
    </source>
</evidence>
<gene>
    <name evidence="5" type="ORF">IAA60_09155</name>
</gene>
<evidence type="ECO:0000256" key="1">
    <source>
        <dbReference type="ARBA" id="ARBA00010928"/>
    </source>
</evidence>
<dbReference type="PANTHER" id="PTHR43708:SF5">
    <property type="entry name" value="CONSERVED EXPRESSED OXIDOREDUCTASE (EUROFUNG)-RELATED"/>
    <property type="match status" value="1"/>
</dbReference>
<evidence type="ECO:0000259" key="3">
    <source>
        <dbReference type="Pfam" id="PF01408"/>
    </source>
</evidence>
<reference evidence="5" key="1">
    <citation type="submission" date="2020-10" db="EMBL/GenBank/DDBJ databases">
        <authorList>
            <person name="Gilroy R."/>
        </authorList>
    </citation>
    <scope>NUCLEOTIDE SEQUENCE</scope>
    <source>
        <strain evidence="5">CHK181-108</strain>
    </source>
</reference>
<protein>
    <submittedName>
        <fullName evidence="5">Gfo/Idh/MocA family oxidoreductase</fullName>
    </submittedName>
</protein>
<keyword evidence="2" id="KW-0560">Oxidoreductase</keyword>
<feature type="domain" description="Gfo/Idh/MocA-like oxidoreductase N-terminal" evidence="3">
    <location>
        <begin position="6"/>
        <end position="118"/>
    </location>
</feature>
<dbReference type="InterPro" id="IPR051317">
    <property type="entry name" value="Gfo/Idh/MocA_oxidoreduct"/>
</dbReference>
<reference evidence="5" key="2">
    <citation type="journal article" date="2021" name="PeerJ">
        <title>Extensive microbial diversity within the chicken gut microbiome revealed by metagenomics and culture.</title>
        <authorList>
            <person name="Gilroy R."/>
            <person name="Ravi A."/>
            <person name="Getino M."/>
            <person name="Pursley I."/>
            <person name="Horton D.L."/>
            <person name="Alikhan N.F."/>
            <person name="Baker D."/>
            <person name="Gharbi K."/>
            <person name="Hall N."/>
            <person name="Watson M."/>
            <person name="Adriaenssens E.M."/>
            <person name="Foster-Nyarko E."/>
            <person name="Jarju S."/>
            <person name="Secka A."/>
            <person name="Antonio M."/>
            <person name="Oren A."/>
            <person name="Chaudhuri R.R."/>
            <person name="La Ragione R."/>
            <person name="Hildebrand F."/>
            <person name="Pallen M.J."/>
        </authorList>
    </citation>
    <scope>NUCLEOTIDE SEQUENCE</scope>
    <source>
        <strain evidence="5">CHK181-108</strain>
    </source>
</reference>
<accession>A0A9D1H3V5</accession>
<evidence type="ECO:0000259" key="4">
    <source>
        <dbReference type="Pfam" id="PF22725"/>
    </source>
</evidence>
<organism evidence="5 6">
    <name type="scientific">Candidatus Ornithomonoglobus intestinigallinarum</name>
    <dbReference type="NCBI Taxonomy" id="2840894"/>
    <lineage>
        <taxon>Bacteria</taxon>
        <taxon>Bacillati</taxon>
        <taxon>Bacillota</taxon>
        <taxon>Clostridia</taxon>
        <taxon>Candidatus Ornithomonoglobus</taxon>
    </lineage>
</organism>
<evidence type="ECO:0000313" key="6">
    <source>
        <dbReference type="Proteomes" id="UP000824165"/>
    </source>
</evidence>